<keyword evidence="1" id="KW-1133">Transmembrane helix</keyword>
<gene>
    <name evidence="2" type="ORF">GTZ93_41960</name>
</gene>
<sequence length="136" mass="14746">MSRFVFWTGIYNAVLAASLLFPPMYRAIGLNIPAPIWGWLFSAFLAYTSLVLIYASKDLHRCAPLVYWEALLRYAAGLLLIAGGLFGNLGLTAAAVGTADLFIGLVYMFGLPHELEVSHSALLLDKVDPDGRAKAA</sequence>
<proteinExistence type="predicted"/>
<dbReference type="AlphaFoldDB" id="A0A7X4YJ64"/>
<dbReference type="EMBL" id="JAAAPK010000025">
    <property type="protein sequence ID" value="NBC46368.1"/>
    <property type="molecule type" value="Genomic_DNA"/>
</dbReference>
<dbReference type="RefSeq" id="WP_139923424.1">
    <property type="nucleotide sequence ID" value="NZ_CBCSLE010000276.1"/>
</dbReference>
<evidence type="ECO:0000313" key="2">
    <source>
        <dbReference type="EMBL" id="NBC46368.1"/>
    </source>
</evidence>
<protein>
    <submittedName>
        <fullName evidence="2">Uncharacterized protein</fullName>
    </submittedName>
</protein>
<feature type="transmembrane region" description="Helical" evidence="1">
    <location>
        <begin position="36"/>
        <end position="54"/>
    </location>
</feature>
<accession>A0A7X4YJ64</accession>
<evidence type="ECO:0000313" key="3">
    <source>
        <dbReference type="Proteomes" id="UP000537825"/>
    </source>
</evidence>
<comment type="caution">
    <text evidence="2">The sequence shown here is derived from an EMBL/GenBank/DDBJ whole genome shotgun (WGS) entry which is preliminary data.</text>
</comment>
<dbReference type="Proteomes" id="UP000537825">
    <property type="component" value="Unassembled WGS sequence"/>
</dbReference>
<evidence type="ECO:0000256" key="1">
    <source>
        <dbReference type="SAM" id="Phobius"/>
    </source>
</evidence>
<name>A0A7X4YJ64_9BACT</name>
<reference evidence="2 3" key="1">
    <citation type="submission" date="2020-01" db="EMBL/GenBank/DDBJ databases">
        <title>The draft genome sequence of Corallococcus exiguus DSM 14696.</title>
        <authorList>
            <person name="Zhang X."/>
            <person name="Zhu H."/>
        </authorList>
    </citation>
    <scope>NUCLEOTIDE SEQUENCE [LARGE SCALE GENOMIC DNA]</scope>
    <source>
        <strain evidence="2 3">DSM 14696</strain>
    </source>
</reference>
<keyword evidence="1" id="KW-0812">Transmembrane</keyword>
<keyword evidence="3" id="KW-1185">Reference proteome</keyword>
<organism evidence="2 3">
    <name type="scientific">Corallococcus exiguus</name>
    <dbReference type="NCBI Taxonomy" id="83462"/>
    <lineage>
        <taxon>Bacteria</taxon>
        <taxon>Pseudomonadati</taxon>
        <taxon>Myxococcota</taxon>
        <taxon>Myxococcia</taxon>
        <taxon>Myxococcales</taxon>
        <taxon>Cystobacterineae</taxon>
        <taxon>Myxococcaceae</taxon>
        <taxon>Corallococcus</taxon>
    </lineage>
</organism>
<keyword evidence="1" id="KW-0472">Membrane</keyword>